<keyword evidence="10" id="KW-0804">Transcription</keyword>
<dbReference type="FunFam" id="3.30.160.60:FF:000446">
    <property type="entry name" value="Zinc finger protein"/>
    <property type="match status" value="1"/>
</dbReference>
<dbReference type="InterPro" id="IPR013087">
    <property type="entry name" value="Znf_C2H2_type"/>
</dbReference>
<evidence type="ECO:0000256" key="8">
    <source>
        <dbReference type="ARBA" id="ARBA00023015"/>
    </source>
</evidence>
<dbReference type="PANTHER" id="PTHR23226:SF416">
    <property type="entry name" value="FI01424P"/>
    <property type="match status" value="1"/>
</dbReference>
<sequence>MMKVFWGFPGMGEAAGGTQSPGMALSHLTWSLILEGRLHPPLPEPGSPRSGSVPASQLPSGSSVPDPGSAVPCVPPGYRFFKPGGLFGMKPPEEPFGAARTGPEDSKAMGSPCAVEPGRVSKVEPEEKPGIGAGSLELFPAAGGSSGRWFPGGQRGPESPRDPPAPRAGCWGAQGGVPGPFRCAQCGKGFRQKQSLVTHERIHTGEKPFRCGDCGKSFSQRPNLLTHRRVHTGERPFPCAQCGKSFSQKANLLAHQRIHGAHPDEGKARARAPARGCAEDAPFVCPECGKSFRQKPNLITHRRIHTGERPFSCFLCGRSFNQKTNLVTHYRVHTGERPFTCGVCGRRFNQKGNLVTHYRVHTGERPFACAQCGKRFAQKPNLLAHQKTHLGRQPFTCLECPKRFKSKLSLRVHQRVHTGTPGPAPNALDPTGSPFPCGLCGEACAEHGGLRPGHGGGERPHTCAEQLHTCAEQPHACAECPHACAECPHGCAERPHACAECGKRFRQKVNLAVHLRTHTGERPFRCADCGKGFSQKAHLLRHRRTHGAGLAPPCAAGDPLAKGPEPPALLLPPCSRGAPPARPDSPTGAADILLQLMQDEPPPGPGAAPVPPCKCPGGGPSPRAPGLPHPCCCAACLAPRPPEPPRGQLWPKAGGCARAFEEKRVPGAPERECGEEKPAPCPGCL</sequence>
<dbReference type="FunFam" id="3.30.160.60:FF:002716">
    <property type="entry name" value="Zinc finger protein 212"/>
    <property type="match status" value="2"/>
</dbReference>
<evidence type="ECO:0000256" key="1">
    <source>
        <dbReference type="ARBA" id="ARBA00003767"/>
    </source>
</evidence>
<gene>
    <name evidence="13" type="primary">LOC116440955</name>
</gene>
<dbReference type="GO" id="GO:0000978">
    <property type="term" value="F:RNA polymerase II cis-regulatory region sequence-specific DNA binding"/>
    <property type="evidence" value="ECO:0007669"/>
    <property type="project" value="TreeGrafter"/>
</dbReference>
<name>A0A8U7M3T0_CORMO</name>
<evidence type="ECO:0000256" key="11">
    <source>
        <dbReference type="ARBA" id="ARBA00023242"/>
    </source>
</evidence>
<comment type="similarity">
    <text evidence="3">Belongs to the krueppel C2H2-type zinc-finger protein family.</text>
</comment>
<feature type="compositionally biased region" description="Polar residues" evidence="12">
    <location>
        <begin position="49"/>
        <end position="63"/>
    </location>
</feature>
<comment type="function">
    <text evidence="1">May be involved in transcriptional regulation.</text>
</comment>
<dbReference type="AlphaFoldDB" id="A0A8U7M3T0"/>
<dbReference type="SMART" id="SM00355">
    <property type="entry name" value="ZnF_C2H2"/>
    <property type="match status" value="10"/>
</dbReference>
<dbReference type="FunFam" id="3.30.160.60:FF:000358">
    <property type="entry name" value="zinc finger protein 24"/>
    <property type="match status" value="2"/>
</dbReference>
<dbReference type="PROSITE" id="PS50157">
    <property type="entry name" value="ZINC_FINGER_C2H2_2"/>
    <property type="match status" value="10"/>
</dbReference>
<dbReference type="Pfam" id="PF00096">
    <property type="entry name" value="zf-C2H2"/>
    <property type="match status" value="10"/>
</dbReference>
<keyword evidence="11" id="KW-0539">Nucleus</keyword>
<dbReference type="InterPro" id="IPR036236">
    <property type="entry name" value="Znf_C2H2_sf"/>
</dbReference>
<evidence type="ECO:0000313" key="13">
    <source>
        <dbReference type="Ensembl" id="ENSCMUP00000029949.1"/>
    </source>
</evidence>
<evidence type="ECO:0000256" key="3">
    <source>
        <dbReference type="ARBA" id="ARBA00006991"/>
    </source>
</evidence>
<dbReference type="Gene3D" id="3.30.160.60">
    <property type="entry name" value="Classic Zinc Finger"/>
    <property type="match status" value="10"/>
</dbReference>
<dbReference type="PANTHER" id="PTHR23226">
    <property type="entry name" value="ZINC FINGER AND SCAN DOMAIN-CONTAINING"/>
    <property type="match status" value="1"/>
</dbReference>
<reference evidence="13" key="3">
    <citation type="submission" date="2025-09" db="UniProtKB">
        <authorList>
            <consortium name="Ensembl"/>
        </authorList>
    </citation>
    <scope>IDENTIFICATION</scope>
</reference>
<dbReference type="GO" id="GO:0000981">
    <property type="term" value="F:DNA-binding transcription factor activity, RNA polymerase II-specific"/>
    <property type="evidence" value="ECO:0007669"/>
    <property type="project" value="TreeGrafter"/>
</dbReference>
<dbReference type="FunFam" id="3.30.160.60:FF:000060">
    <property type="entry name" value="zinc finger protein 436"/>
    <property type="match status" value="1"/>
</dbReference>
<evidence type="ECO:0000256" key="10">
    <source>
        <dbReference type="ARBA" id="ARBA00023163"/>
    </source>
</evidence>
<keyword evidence="5" id="KW-0677">Repeat</keyword>
<reference evidence="14" key="1">
    <citation type="submission" date="2019-10" db="EMBL/GenBank/DDBJ databases">
        <title>Corvus moneduloides (New Caledonian crow) genome, bCorMon1, primary haplotype.</title>
        <authorList>
            <person name="Rutz C."/>
            <person name="Fungtammasan C."/>
            <person name="Mountcastle J."/>
            <person name="Formenti G."/>
            <person name="Chow W."/>
            <person name="Howe K."/>
            <person name="Steele M.P."/>
            <person name="Fernandes J."/>
            <person name="Gilbert M.T.P."/>
            <person name="Fedrigo O."/>
            <person name="Jarvis E.D."/>
            <person name="Gemmell N."/>
        </authorList>
    </citation>
    <scope>NUCLEOTIDE SEQUENCE [LARGE SCALE GENOMIC DNA]</scope>
</reference>
<keyword evidence="6" id="KW-0863">Zinc-finger</keyword>
<reference evidence="13" key="2">
    <citation type="submission" date="2025-08" db="UniProtKB">
        <authorList>
            <consortium name="Ensembl"/>
        </authorList>
    </citation>
    <scope>IDENTIFICATION</scope>
</reference>
<feature type="compositionally biased region" description="Basic and acidic residues" evidence="12">
    <location>
        <begin position="666"/>
        <end position="678"/>
    </location>
</feature>
<evidence type="ECO:0000256" key="6">
    <source>
        <dbReference type="ARBA" id="ARBA00022771"/>
    </source>
</evidence>
<feature type="region of interest" description="Disordered" evidence="12">
    <location>
        <begin position="39"/>
        <end position="69"/>
    </location>
</feature>
<dbReference type="GO" id="GO:0008270">
    <property type="term" value="F:zinc ion binding"/>
    <property type="evidence" value="ECO:0007669"/>
    <property type="project" value="UniProtKB-KW"/>
</dbReference>
<evidence type="ECO:0000313" key="14">
    <source>
        <dbReference type="Proteomes" id="UP000694553"/>
    </source>
</evidence>
<comment type="subcellular location">
    <subcellularLocation>
        <location evidence="2">Nucleus</location>
    </subcellularLocation>
</comment>
<evidence type="ECO:0000256" key="5">
    <source>
        <dbReference type="ARBA" id="ARBA00022737"/>
    </source>
</evidence>
<feature type="compositionally biased region" description="Basic and acidic residues" evidence="12">
    <location>
        <begin position="119"/>
        <end position="129"/>
    </location>
</feature>
<dbReference type="FunFam" id="3.30.160.60:FF:000710">
    <property type="entry name" value="Zinc finger protein 768"/>
    <property type="match status" value="1"/>
</dbReference>
<keyword evidence="8" id="KW-0805">Transcription regulation</keyword>
<dbReference type="FunFam" id="3.30.160.60:FF:000933">
    <property type="entry name" value="zinc finger protein 771"/>
    <property type="match status" value="1"/>
</dbReference>
<keyword evidence="7" id="KW-0862">Zinc</keyword>
<dbReference type="GO" id="GO:0005634">
    <property type="term" value="C:nucleus"/>
    <property type="evidence" value="ECO:0007669"/>
    <property type="project" value="UniProtKB-SubCell"/>
</dbReference>
<keyword evidence="4" id="KW-0479">Metal-binding</keyword>
<evidence type="ECO:0000256" key="12">
    <source>
        <dbReference type="SAM" id="MobiDB-lite"/>
    </source>
</evidence>
<dbReference type="Ensembl" id="ENSCMUT00000031908.1">
    <property type="protein sequence ID" value="ENSCMUP00000029949.1"/>
    <property type="gene ID" value="ENSCMUG00000019054.1"/>
</dbReference>
<keyword evidence="9" id="KW-0238">DNA-binding</keyword>
<protein>
    <submittedName>
        <fullName evidence="13">Uncharacterized protein</fullName>
    </submittedName>
</protein>
<evidence type="ECO:0000256" key="2">
    <source>
        <dbReference type="ARBA" id="ARBA00004123"/>
    </source>
</evidence>
<evidence type="ECO:0000256" key="7">
    <source>
        <dbReference type="ARBA" id="ARBA00022833"/>
    </source>
</evidence>
<feature type="region of interest" description="Disordered" evidence="12">
    <location>
        <begin position="666"/>
        <end position="685"/>
    </location>
</feature>
<dbReference type="FunFam" id="3.30.160.60:FF:000624">
    <property type="entry name" value="zinc finger protein 697"/>
    <property type="match status" value="1"/>
</dbReference>
<dbReference type="FunFam" id="3.30.160.60:FF:002343">
    <property type="entry name" value="Zinc finger protein 33A"/>
    <property type="match status" value="1"/>
</dbReference>
<dbReference type="Proteomes" id="UP000694553">
    <property type="component" value="Unassembled WGS sequence"/>
</dbReference>
<accession>A0A8U7M3T0</accession>
<feature type="region of interest" description="Disordered" evidence="12">
    <location>
        <begin position="91"/>
        <end position="172"/>
    </location>
</feature>
<evidence type="ECO:0000256" key="4">
    <source>
        <dbReference type="ARBA" id="ARBA00022723"/>
    </source>
</evidence>
<evidence type="ECO:0000256" key="9">
    <source>
        <dbReference type="ARBA" id="ARBA00023125"/>
    </source>
</evidence>
<keyword evidence="14" id="KW-1185">Reference proteome</keyword>
<organism evidence="13 14">
    <name type="scientific">Corvus moneduloides</name>
    <name type="common">New Caledonian crow</name>
    <dbReference type="NCBI Taxonomy" id="1196302"/>
    <lineage>
        <taxon>Eukaryota</taxon>
        <taxon>Metazoa</taxon>
        <taxon>Chordata</taxon>
        <taxon>Craniata</taxon>
        <taxon>Vertebrata</taxon>
        <taxon>Euteleostomi</taxon>
        <taxon>Archelosauria</taxon>
        <taxon>Archosauria</taxon>
        <taxon>Dinosauria</taxon>
        <taxon>Saurischia</taxon>
        <taxon>Theropoda</taxon>
        <taxon>Coelurosauria</taxon>
        <taxon>Aves</taxon>
        <taxon>Neognathae</taxon>
        <taxon>Neoaves</taxon>
        <taxon>Telluraves</taxon>
        <taxon>Australaves</taxon>
        <taxon>Passeriformes</taxon>
        <taxon>Corvoidea</taxon>
        <taxon>Corvidae</taxon>
        <taxon>Corvus</taxon>
    </lineage>
</organism>
<dbReference type="SUPFAM" id="SSF57667">
    <property type="entry name" value="beta-beta-alpha zinc fingers"/>
    <property type="match status" value="6"/>
</dbReference>
<dbReference type="PROSITE" id="PS00028">
    <property type="entry name" value="ZINC_FINGER_C2H2_1"/>
    <property type="match status" value="10"/>
</dbReference>
<proteinExistence type="inferred from homology"/>